<feature type="domain" description="HPt" evidence="8">
    <location>
        <begin position="172"/>
        <end position="268"/>
    </location>
</feature>
<dbReference type="PANTHER" id="PTHR28242:SF46">
    <property type="entry name" value="PSEUDO HISTIDINE-CONTAINING PHOSPHOTRANSFER PROTEIN 6"/>
    <property type="match status" value="1"/>
</dbReference>
<dbReference type="GO" id="GO:0043424">
    <property type="term" value="F:protein histidine kinase binding"/>
    <property type="evidence" value="ECO:0007669"/>
    <property type="project" value="UniProtKB-UniRule"/>
</dbReference>
<keyword evidence="4 7" id="KW-0902">Two-component regulatory system</keyword>
<proteinExistence type="predicted"/>
<dbReference type="Gramene" id="rna-AYBTSS11_LOCUS14699">
    <property type="protein sequence ID" value="CAJ1951291.1"/>
    <property type="gene ID" value="gene-AYBTSS11_LOCUS14699"/>
</dbReference>
<dbReference type="GO" id="GO:0009736">
    <property type="term" value="P:cytokinin-activated signaling pathway"/>
    <property type="evidence" value="ECO:0007669"/>
    <property type="project" value="UniProtKB-KW"/>
</dbReference>
<evidence type="ECO:0000256" key="3">
    <source>
        <dbReference type="ARBA" id="ARBA00022990"/>
    </source>
</evidence>
<organism evidence="9 10">
    <name type="scientific">Sphenostylis stenocarpa</name>
    <dbReference type="NCBI Taxonomy" id="92480"/>
    <lineage>
        <taxon>Eukaryota</taxon>
        <taxon>Viridiplantae</taxon>
        <taxon>Streptophyta</taxon>
        <taxon>Embryophyta</taxon>
        <taxon>Tracheophyta</taxon>
        <taxon>Spermatophyta</taxon>
        <taxon>Magnoliopsida</taxon>
        <taxon>eudicotyledons</taxon>
        <taxon>Gunneridae</taxon>
        <taxon>Pentapetalae</taxon>
        <taxon>rosids</taxon>
        <taxon>fabids</taxon>
        <taxon>Fabales</taxon>
        <taxon>Fabaceae</taxon>
        <taxon>Papilionoideae</taxon>
        <taxon>50 kb inversion clade</taxon>
        <taxon>NPAAA clade</taxon>
        <taxon>indigoferoid/millettioid clade</taxon>
        <taxon>Phaseoleae</taxon>
        <taxon>Sphenostylis</taxon>
    </lineage>
</organism>
<keyword evidence="10" id="KW-1185">Reference proteome</keyword>
<dbReference type="PANTHER" id="PTHR28242">
    <property type="entry name" value="PHOSPHORELAY INTERMEDIATE PROTEIN YPD1"/>
    <property type="match status" value="1"/>
</dbReference>
<dbReference type="InterPro" id="IPR008207">
    <property type="entry name" value="Sig_transdc_His_kin_Hpt_dom"/>
</dbReference>
<dbReference type="Pfam" id="PF01627">
    <property type="entry name" value="Hpt"/>
    <property type="match status" value="1"/>
</dbReference>
<gene>
    <name evidence="9" type="ORF">AYBTSS11_LOCUS14699</name>
</gene>
<dbReference type="Proteomes" id="UP001189624">
    <property type="component" value="Chromosome 4"/>
</dbReference>
<comment type="domain">
    <text evidence="7">Histidine-containing phosphotransfer domain (HPt) contains an active histidine that mediates the phosphotransfer.</text>
</comment>
<dbReference type="SUPFAM" id="SSF47226">
    <property type="entry name" value="Histidine-containing phosphotransfer domain, HPT domain"/>
    <property type="match status" value="1"/>
</dbReference>
<dbReference type="GO" id="GO:0005634">
    <property type="term" value="C:nucleus"/>
    <property type="evidence" value="ECO:0007669"/>
    <property type="project" value="UniProtKB-SubCell"/>
</dbReference>
<evidence type="ECO:0000313" key="9">
    <source>
        <dbReference type="EMBL" id="CAJ1951291.1"/>
    </source>
</evidence>
<evidence type="ECO:0000259" key="8">
    <source>
        <dbReference type="PROSITE" id="PS50894"/>
    </source>
</evidence>
<sequence length="287" mass="32472">MSHASLVQRALLPPSYFNSLCSILSPCPDFDAPSPSLTLATTLFLFLFIHLGKVEEMFQKYTGKVTGCRWCRVGREAAKAQHFAEDRRMPSDRLRGQQVGTIAILPTQSNAKLALALAVRVYSAKTGLPLWMLGLGADLLWADMNRLLAFLFHQGVLDEQFLQLQQLQDETSPNFVSEVVNIYFHESEKLLTNLRALLMEREFSDYKKMGNHLNQFIGSSSSIGAKRVRNVCVAFRAATDQNNRAGCLRALEMLEHEYCYLKNKLHELFQIEQQRALAAGVRYPVQN</sequence>
<keyword evidence="5" id="KW-0539">Nucleus</keyword>
<evidence type="ECO:0000256" key="6">
    <source>
        <dbReference type="PROSITE-ProRule" id="PRU00110"/>
    </source>
</evidence>
<evidence type="ECO:0000256" key="1">
    <source>
        <dbReference type="ARBA" id="ARBA00022490"/>
    </source>
</evidence>
<accession>A0AA86SFI8</accession>
<dbReference type="Gene3D" id="1.20.120.160">
    <property type="entry name" value="HPT domain"/>
    <property type="match status" value="1"/>
</dbReference>
<dbReference type="PROSITE" id="PS50894">
    <property type="entry name" value="HPT"/>
    <property type="match status" value="1"/>
</dbReference>
<dbReference type="AlphaFoldDB" id="A0AA86SFI8"/>
<dbReference type="InterPro" id="IPR045871">
    <property type="entry name" value="AHP1-5/YPD1"/>
</dbReference>
<name>A0AA86SFI8_9FABA</name>
<evidence type="ECO:0000256" key="7">
    <source>
        <dbReference type="RuleBase" id="RU369004"/>
    </source>
</evidence>
<dbReference type="FunFam" id="1.20.120.160:FF:000001">
    <property type="entry name" value="Histidine-containing phosphotransfer protein 1"/>
    <property type="match status" value="1"/>
</dbReference>
<evidence type="ECO:0000256" key="2">
    <source>
        <dbReference type="ARBA" id="ARBA00022864"/>
    </source>
</evidence>
<dbReference type="EMBL" id="OY731401">
    <property type="protein sequence ID" value="CAJ1951291.1"/>
    <property type="molecule type" value="Genomic_DNA"/>
</dbReference>
<dbReference type="GO" id="GO:0000160">
    <property type="term" value="P:phosphorelay signal transduction system"/>
    <property type="evidence" value="ECO:0007669"/>
    <property type="project" value="UniProtKB-UniRule"/>
</dbReference>
<comment type="subcellular location">
    <subcellularLocation>
        <location evidence="7">Cytoplasm</location>
        <location evidence="7">Cytosol</location>
    </subcellularLocation>
    <subcellularLocation>
        <location evidence="7">Nucleus</location>
    </subcellularLocation>
</comment>
<evidence type="ECO:0000313" key="10">
    <source>
        <dbReference type="Proteomes" id="UP001189624"/>
    </source>
</evidence>
<keyword evidence="1" id="KW-0963">Cytoplasm</keyword>
<dbReference type="GO" id="GO:0009927">
    <property type="term" value="F:histidine phosphotransfer kinase activity"/>
    <property type="evidence" value="ECO:0007669"/>
    <property type="project" value="UniProtKB-UniRule"/>
</dbReference>
<evidence type="ECO:0000256" key="5">
    <source>
        <dbReference type="ARBA" id="ARBA00023242"/>
    </source>
</evidence>
<keyword evidence="3" id="KW-0007">Acetylation</keyword>
<comment type="function">
    <text evidence="7">Functions as a two-component phosphorelay mediators between cytokinin sensor histidine kinases and response regulators (B-type ARRs). Plays an important role in propagating cytokinin signal transduction.</text>
</comment>
<reference evidence="9" key="1">
    <citation type="submission" date="2023-10" db="EMBL/GenBank/DDBJ databases">
        <authorList>
            <person name="Domelevo Entfellner J.-B."/>
        </authorList>
    </citation>
    <scope>NUCLEOTIDE SEQUENCE</scope>
</reference>
<evidence type="ECO:0000256" key="4">
    <source>
        <dbReference type="ARBA" id="ARBA00023012"/>
    </source>
</evidence>
<keyword evidence="2 7" id="KW-0932">Cytokinin signaling pathway</keyword>
<protein>
    <recommendedName>
        <fullName evidence="7">Histidine-containing phosphotransfer protein</fullName>
    </recommendedName>
</protein>
<dbReference type="InterPro" id="IPR036641">
    <property type="entry name" value="HPT_dom_sf"/>
</dbReference>
<dbReference type="GO" id="GO:0005829">
    <property type="term" value="C:cytosol"/>
    <property type="evidence" value="ECO:0007669"/>
    <property type="project" value="UniProtKB-SubCell"/>
</dbReference>
<comment type="caution">
    <text evidence="6">Lacks conserved residue(s) required for the propagation of feature annotation.</text>
</comment>